<evidence type="ECO:0000256" key="3">
    <source>
        <dbReference type="ARBA" id="ARBA00023163"/>
    </source>
</evidence>
<dbReference type="InterPro" id="IPR049083">
    <property type="entry name" value="TACO1_YebC_N"/>
</dbReference>
<evidence type="ECO:0000259" key="6">
    <source>
        <dbReference type="Pfam" id="PF20772"/>
    </source>
</evidence>
<dbReference type="GO" id="GO:0005737">
    <property type="term" value="C:cytoplasm"/>
    <property type="evidence" value="ECO:0007669"/>
    <property type="project" value="UniProtKB-SubCell"/>
</dbReference>
<dbReference type="Pfam" id="PF01709">
    <property type="entry name" value="Transcrip_reg"/>
    <property type="match status" value="1"/>
</dbReference>
<dbReference type="Gene3D" id="3.30.70.980">
    <property type="match status" value="2"/>
</dbReference>
<feature type="domain" description="TACO1/YebC-like N-terminal" evidence="6">
    <location>
        <begin position="3"/>
        <end position="73"/>
    </location>
</feature>
<name>A0A1Y5FAV9_9BACT</name>
<dbReference type="Proteomes" id="UP000196531">
    <property type="component" value="Unassembled WGS sequence"/>
</dbReference>
<comment type="similarity">
    <text evidence="1 4">Belongs to the TACO1 family.</text>
</comment>
<dbReference type="InterPro" id="IPR029072">
    <property type="entry name" value="YebC-like"/>
</dbReference>
<dbReference type="EMBL" id="MAAO01000008">
    <property type="protein sequence ID" value="OUR95442.1"/>
    <property type="molecule type" value="Genomic_DNA"/>
</dbReference>
<dbReference type="AlphaFoldDB" id="A0A1Y5FAV9"/>
<dbReference type="GO" id="GO:0006355">
    <property type="term" value="P:regulation of DNA-templated transcription"/>
    <property type="evidence" value="ECO:0007669"/>
    <property type="project" value="UniProtKB-UniRule"/>
</dbReference>
<organism evidence="7 8">
    <name type="scientific">Halobacteriovorax marinus</name>
    <dbReference type="NCBI Taxonomy" id="97084"/>
    <lineage>
        <taxon>Bacteria</taxon>
        <taxon>Pseudomonadati</taxon>
        <taxon>Bdellovibrionota</taxon>
        <taxon>Bacteriovoracia</taxon>
        <taxon>Bacteriovoracales</taxon>
        <taxon>Halobacteriovoraceae</taxon>
        <taxon>Halobacteriovorax</taxon>
    </lineage>
</organism>
<comment type="caution">
    <text evidence="7">The sequence shown here is derived from an EMBL/GenBank/DDBJ whole genome shotgun (WGS) entry which is preliminary data.</text>
</comment>
<dbReference type="Pfam" id="PF20772">
    <property type="entry name" value="TACO1_YebC_N"/>
    <property type="match status" value="1"/>
</dbReference>
<proteinExistence type="inferred from homology"/>
<evidence type="ECO:0000313" key="7">
    <source>
        <dbReference type="EMBL" id="OUR95442.1"/>
    </source>
</evidence>
<dbReference type="InterPro" id="IPR026564">
    <property type="entry name" value="Transcrip_reg_TACO1-like_dom3"/>
</dbReference>
<evidence type="ECO:0000256" key="4">
    <source>
        <dbReference type="HAMAP-Rule" id="MF_00693"/>
    </source>
</evidence>
<sequence length="235" mass="25646">MGRKSAKIATKKGAADKARGQVYGRALKDVFKASKGGGPELSTNFLLKVSVERCKKLNVPKDLIEKAIKKGQGSDGVGYEDITYEGYAQGGVAIFIEASTNNVARTVANVRSYFKKCNGSLGVTGSLEFVFERKAIFTIPPIGVDEDNFTLHMIDAGAEDVELVDEFFEVSGAMESFGSIQEKLQEINIIPEEASLVRLPISLKDADDETVDQVERLIDMLEADDDVVTVYHNLE</sequence>
<keyword evidence="3 4" id="KW-0804">Transcription</keyword>
<keyword evidence="4" id="KW-0963">Cytoplasm</keyword>
<dbReference type="InterPro" id="IPR048300">
    <property type="entry name" value="TACO1_YebC-like_2nd/3rd_dom"/>
</dbReference>
<evidence type="ECO:0000256" key="1">
    <source>
        <dbReference type="ARBA" id="ARBA00008724"/>
    </source>
</evidence>
<dbReference type="InterPro" id="IPR002876">
    <property type="entry name" value="Transcrip_reg_TACO1-like"/>
</dbReference>
<dbReference type="GO" id="GO:0003677">
    <property type="term" value="F:DNA binding"/>
    <property type="evidence" value="ECO:0007669"/>
    <property type="project" value="UniProtKB-UniRule"/>
</dbReference>
<evidence type="ECO:0000259" key="5">
    <source>
        <dbReference type="Pfam" id="PF01709"/>
    </source>
</evidence>
<dbReference type="InterPro" id="IPR017856">
    <property type="entry name" value="Integrase-like_N"/>
</dbReference>
<dbReference type="PANTHER" id="PTHR12532">
    <property type="entry name" value="TRANSLATIONAL ACTIVATOR OF CYTOCHROME C OXIDASE 1"/>
    <property type="match status" value="1"/>
</dbReference>
<gene>
    <name evidence="7" type="ORF">A9Q84_16550</name>
</gene>
<protein>
    <recommendedName>
        <fullName evidence="4">Probable transcriptional regulatory protein A9Q84_16550</fullName>
    </recommendedName>
</protein>
<reference evidence="8" key="1">
    <citation type="journal article" date="2017" name="Proc. Natl. Acad. Sci. U.S.A.">
        <title>Simulation of Deepwater Horizon oil plume reveals substrate specialization within a complex community of hydrocarbon-degraders.</title>
        <authorList>
            <person name="Hu P."/>
            <person name="Dubinsky E.A."/>
            <person name="Probst A.J."/>
            <person name="Wang J."/>
            <person name="Sieber C.M.K."/>
            <person name="Tom L.M."/>
            <person name="Gardinali P."/>
            <person name="Banfield J.F."/>
            <person name="Atlas R.M."/>
            <person name="Andersen G.L."/>
        </authorList>
    </citation>
    <scope>NUCLEOTIDE SEQUENCE [LARGE SCALE GENOMIC DNA]</scope>
</reference>
<evidence type="ECO:0000313" key="8">
    <source>
        <dbReference type="Proteomes" id="UP000196531"/>
    </source>
</evidence>
<dbReference type="HAMAP" id="MF_00693">
    <property type="entry name" value="Transcrip_reg_TACO1"/>
    <property type="match status" value="1"/>
</dbReference>
<feature type="domain" description="TACO1/YebC-like second and third" evidence="5">
    <location>
        <begin position="79"/>
        <end position="234"/>
    </location>
</feature>
<dbReference type="NCBIfam" id="NF009044">
    <property type="entry name" value="PRK12378.1"/>
    <property type="match status" value="1"/>
</dbReference>
<dbReference type="NCBIfam" id="TIGR01033">
    <property type="entry name" value="YebC/PmpR family DNA-binding transcriptional regulator"/>
    <property type="match status" value="1"/>
</dbReference>
<keyword evidence="2 4" id="KW-0805">Transcription regulation</keyword>
<dbReference type="PANTHER" id="PTHR12532:SF0">
    <property type="entry name" value="TRANSLATIONAL ACTIVATOR OF CYTOCHROME C OXIDASE 1"/>
    <property type="match status" value="1"/>
</dbReference>
<dbReference type="Gene3D" id="1.10.10.200">
    <property type="match status" value="1"/>
</dbReference>
<dbReference type="SUPFAM" id="SSF75625">
    <property type="entry name" value="YebC-like"/>
    <property type="match status" value="1"/>
</dbReference>
<evidence type="ECO:0000256" key="2">
    <source>
        <dbReference type="ARBA" id="ARBA00023015"/>
    </source>
</evidence>
<accession>A0A1Y5FAV9</accession>
<keyword evidence="4" id="KW-0238">DNA-binding</keyword>
<comment type="subcellular location">
    <subcellularLocation>
        <location evidence="4">Cytoplasm</location>
    </subcellularLocation>
</comment>